<organism evidence="3">
    <name type="scientific">candidate division CPR3 bacterium</name>
    <dbReference type="NCBI Taxonomy" id="2268181"/>
    <lineage>
        <taxon>Bacteria</taxon>
        <taxon>Bacteria division CPR3</taxon>
    </lineage>
</organism>
<dbReference type="InterPro" id="IPR001279">
    <property type="entry name" value="Metallo-B-lactamas"/>
</dbReference>
<dbReference type="Pfam" id="PF19583">
    <property type="entry name" value="ODP"/>
    <property type="match status" value="1"/>
</dbReference>
<protein>
    <submittedName>
        <fullName evidence="3">FprA family A-type flavoprotein</fullName>
    </submittedName>
</protein>
<comment type="similarity">
    <text evidence="1">In the N-terminal section; belongs to the zinc metallo-hydrolase group 3 family.</text>
</comment>
<dbReference type="InterPro" id="IPR036866">
    <property type="entry name" value="RibonucZ/Hydroxyglut_hydro"/>
</dbReference>
<dbReference type="AlphaFoldDB" id="A0A7V3JA14"/>
<accession>A0A7V3JA14</accession>
<dbReference type="Gene3D" id="3.40.50.360">
    <property type="match status" value="1"/>
</dbReference>
<dbReference type="PIRSF" id="PIRSF005243">
    <property type="entry name" value="ROO"/>
    <property type="match status" value="1"/>
</dbReference>
<dbReference type="InterPro" id="IPR016440">
    <property type="entry name" value="Rubredoxin-O_OxRdtase"/>
</dbReference>
<dbReference type="GO" id="GO:0010181">
    <property type="term" value="F:FMN binding"/>
    <property type="evidence" value="ECO:0007669"/>
    <property type="project" value="InterPro"/>
</dbReference>
<proteinExistence type="inferred from homology"/>
<dbReference type="GO" id="GO:0046872">
    <property type="term" value="F:metal ion binding"/>
    <property type="evidence" value="ECO:0007669"/>
    <property type="project" value="InterPro"/>
</dbReference>
<feature type="domain" description="Flavodoxin-like" evidence="2">
    <location>
        <begin position="248"/>
        <end position="385"/>
    </location>
</feature>
<dbReference type="GO" id="GO:0016491">
    <property type="term" value="F:oxidoreductase activity"/>
    <property type="evidence" value="ECO:0007669"/>
    <property type="project" value="InterPro"/>
</dbReference>
<dbReference type="GO" id="GO:0009055">
    <property type="term" value="F:electron transfer activity"/>
    <property type="evidence" value="ECO:0007669"/>
    <property type="project" value="InterPro"/>
</dbReference>
<evidence type="ECO:0000256" key="1">
    <source>
        <dbReference type="ARBA" id="ARBA00007121"/>
    </source>
</evidence>
<sequence length="394" mass="44457">MAVKKIKEGLYLINTLHWERRLFDELIPLPDGTTYNAYLIIGEHKTALIDTSDTLKAEEFLRDLDTIGIKKIDYIVSNHAEQDHSGAIPSVLEKFKEAVVVTNEKCAELLKTHLQIPPQKFLVIKENDTIDLGGKTLKFIMTPWVHWPETQTTLLLEDKIAFTCDFFGSHLATTEFFNDGTPELYNAAKRYYAEIMAPFRNMIPKNIEKIEDFGPEMICPSHGPIHTNPRFIIDAYKEWASSKVENLVLLLYVSMHHSTERAVRFLEQKLIDEGVNVKVFGLPVADTGEIAMALLDAATLIIATPTVLASAHPLAIYYTYLANALRPKTKYLAIVNSYGWGGKTAEDLKNIFSNFKGEIIDEISFKGLPDEKAYESLQKLAKTVGEKHRAEGLI</sequence>
<dbReference type="PROSITE" id="PS50902">
    <property type="entry name" value="FLAVODOXIN_LIKE"/>
    <property type="match status" value="1"/>
</dbReference>
<dbReference type="CDD" id="cd07709">
    <property type="entry name" value="flavodiiron_proteins_MBL-fold"/>
    <property type="match status" value="1"/>
</dbReference>
<evidence type="ECO:0000259" key="2">
    <source>
        <dbReference type="PROSITE" id="PS50902"/>
    </source>
</evidence>
<dbReference type="InterPro" id="IPR008254">
    <property type="entry name" value="Flavodoxin/NO_synth"/>
</dbReference>
<dbReference type="InterPro" id="IPR045761">
    <property type="entry name" value="ODP_dom"/>
</dbReference>
<dbReference type="InterPro" id="IPR029039">
    <property type="entry name" value="Flavoprotein-like_sf"/>
</dbReference>
<dbReference type="EMBL" id="DTGG01000093">
    <property type="protein sequence ID" value="HFZ09085.1"/>
    <property type="molecule type" value="Genomic_DNA"/>
</dbReference>
<dbReference type="SUPFAM" id="SSF56281">
    <property type="entry name" value="Metallo-hydrolase/oxidoreductase"/>
    <property type="match status" value="1"/>
</dbReference>
<name>A0A7V3JA14_UNCC3</name>
<dbReference type="SMART" id="SM00849">
    <property type="entry name" value="Lactamase_B"/>
    <property type="match status" value="1"/>
</dbReference>
<dbReference type="SUPFAM" id="SSF52218">
    <property type="entry name" value="Flavoproteins"/>
    <property type="match status" value="1"/>
</dbReference>
<dbReference type="PANTHER" id="PTHR43717">
    <property type="entry name" value="ANAEROBIC NITRIC OXIDE REDUCTASE FLAVORUBREDOXIN"/>
    <property type="match status" value="1"/>
</dbReference>
<gene>
    <name evidence="3" type="ORF">ENV41_03015</name>
</gene>
<evidence type="ECO:0000313" key="3">
    <source>
        <dbReference type="EMBL" id="HFZ09085.1"/>
    </source>
</evidence>
<reference evidence="3" key="1">
    <citation type="journal article" date="2020" name="mSystems">
        <title>Genome- and Community-Level Interaction Insights into Carbon Utilization and Element Cycling Functions of Hydrothermarchaeota in Hydrothermal Sediment.</title>
        <authorList>
            <person name="Zhou Z."/>
            <person name="Liu Y."/>
            <person name="Xu W."/>
            <person name="Pan J."/>
            <person name="Luo Z.H."/>
            <person name="Li M."/>
        </authorList>
    </citation>
    <scope>NUCLEOTIDE SEQUENCE [LARGE SCALE GENOMIC DNA]</scope>
    <source>
        <strain evidence="3">SpSt-757</strain>
    </source>
</reference>
<comment type="caution">
    <text evidence="3">The sequence shown here is derived from an EMBL/GenBank/DDBJ whole genome shotgun (WGS) entry which is preliminary data.</text>
</comment>
<dbReference type="PANTHER" id="PTHR43717:SF1">
    <property type="entry name" value="ANAEROBIC NITRIC OXIDE REDUCTASE FLAVORUBREDOXIN"/>
    <property type="match status" value="1"/>
</dbReference>
<dbReference type="Gene3D" id="3.60.15.10">
    <property type="entry name" value="Ribonuclease Z/Hydroxyacylglutathione hydrolase-like"/>
    <property type="match status" value="1"/>
</dbReference>